<dbReference type="KEGG" id="laj:A0128_12665"/>
<evidence type="ECO:0000313" key="2">
    <source>
        <dbReference type="Proteomes" id="UP000094197"/>
    </source>
</evidence>
<protein>
    <submittedName>
        <fullName evidence="1">Uncharacterized protein</fullName>
    </submittedName>
</protein>
<gene>
    <name evidence="1" type="ORF">A0128_12665</name>
</gene>
<name>A0A1D7UYF0_9LEPT</name>
<keyword evidence="2" id="KW-1185">Reference proteome</keyword>
<dbReference type="AlphaFoldDB" id="A0A1D7UYF0"/>
<evidence type="ECO:0000313" key="1">
    <source>
        <dbReference type="EMBL" id="AOP34626.1"/>
    </source>
</evidence>
<dbReference type="Proteomes" id="UP000094197">
    <property type="component" value="Chromosome 1"/>
</dbReference>
<organism evidence="1 2">
    <name type="scientific">Leptospira tipperaryensis</name>
    <dbReference type="NCBI Taxonomy" id="2564040"/>
    <lineage>
        <taxon>Bacteria</taxon>
        <taxon>Pseudomonadati</taxon>
        <taxon>Spirochaetota</taxon>
        <taxon>Spirochaetia</taxon>
        <taxon>Leptospirales</taxon>
        <taxon>Leptospiraceae</taxon>
        <taxon>Leptospira</taxon>
    </lineage>
</organism>
<dbReference type="EMBL" id="CP015217">
    <property type="protein sequence ID" value="AOP34626.1"/>
    <property type="molecule type" value="Genomic_DNA"/>
</dbReference>
<proteinExistence type="predicted"/>
<sequence length="114" mass="12706">MGRLRRAGPATFTKRLVGVPTKEFLLAKLEFCDIGKSPVVFSATRPSSQDLGGARDFHSRSRNSDKDLLQNFIPDNFAYGFPLFELSSFFVKDSRKAISAAQTAKKHLNLPLFP</sequence>
<accession>A0A1D7UYF0</accession>
<reference evidence="1 2" key="1">
    <citation type="submission" date="2016-04" db="EMBL/GenBank/DDBJ databases">
        <title>Complete genome seqeunce of Leptospira alstonii serovar Room22.</title>
        <authorList>
            <person name="Nally J.E."/>
            <person name="Bayles D.O."/>
            <person name="Hurley D."/>
            <person name="Fanning S."/>
            <person name="McMahon B.J."/>
            <person name="Arent Z."/>
        </authorList>
    </citation>
    <scope>NUCLEOTIDE SEQUENCE [LARGE SCALE GENOMIC DNA]</scope>
    <source>
        <strain evidence="1 2">GWTS #1</strain>
    </source>
</reference>